<reference evidence="1 2" key="1">
    <citation type="journal article" date="2023" name="PLoS ONE">
        <title>Cytospora paraplurivora sp. nov. isolated from orchards with fruit tree decline syndrome in Ontario, Canada.</title>
        <authorList>
            <person name="Ilyukhin E."/>
            <person name="Nguyen H.D.T."/>
            <person name="Castle A.J."/>
            <person name="Ellouze W."/>
        </authorList>
    </citation>
    <scope>NUCLEOTIDE SEQUENCE [LARGE SCALE GENOMIC DNA]</scope>
    <source>
        <strain evidence="1 2">FDS-564</strain>
    </source>
</reference>
<dbReference type="Proteomes" id="UP001320245">
    <property type="component" value="Unassembled WGS sequence"/>
</dbReference>
<evidence type="ECO:0000313" key="2">
    <source>
        <dbReference type="Proteomes" id="UP001320245"/>
    </source>
</evidence>
<accession>A0AAN9U6S0</accession>
<dbReference type="AlphaFoldDB" id="A0AAN9U6S0"/>
<keyword evidence="2" id="KW-1185">Reference proteome</keyword>
<protein>
    <submittedName>
        <fullName evidence="1">Uncharacterized protein</fullName>
    </submittedName>
</protein>
<dbReference type="EMBL" id="JAJSPL020000016">
    <property type="protein sequence ID" value="KAK7741988.1"/>
    <property type="molecule type" value="Genomic_DNA"/>
</dbReference>
<name>A0AAN9U6S0_9PEZI</name>
<proteinExistence type="predicted"/>
<evidence type="ECO:0000313" key="1">
    <source>
        <dbReference type="EMBL" id="KAK7741988.1"/>
    </source>
</evidence>
<organism evidence="1 2">
    <name type="scientific">Cytospora paraplurivora</name>
    <dbReference type="NCBI Taxonomy" id="2898453"/>
    <lineage>
        <taxon>Eukaryota</taxon>
        <taxon>Fungi</taxon>
        <taxon>Dikarya</taxon>
        <taxon>Ascomycota</taxon>
        <taxon>Pezizomycotina</taxon>
        <taxon>Sordariomycetes</taxon>
        <taxon>Sordariomycetidae</taxon>
        <taxon>Diaporthales</taxon>
        <taxon>Cytosporaceae</taxon>
        <taxon>Cytospora</taxon>
    </lineage>
</organism>
<comment type="caution">
    <text evidence="1">The sequence shown here is derived from an EMBL/GenBank/DDBJ whole genome shotgun (WGS) entry which is preliminary data.</text>
</comment>
<gene>
    <name evidence="1" type="ORF">SLS53_004571</name>
</gene>
<sequence>MVACCVIAMYSIHKIKETKKFQESGKPIDGVTVKIKVLQVKRDTKDAANGSKLFVYMLTQHDGKLMGTLVVERPSEDSCKMAVYNKPRWRDPAKIPWVWRLLKLRCARANLVWITMVMPFMEFMERKVDGKVGDGNGYLLTQTCIGPQKEMGSGVNSEGA</sequence>